<evidence type="ECO:0000313" key="2">
    <source>
        <dbReference type="Proteomes" id="UP001055879"/>
    </source>
</evidence>
<organism evidence="1 2">
    <name type="scientific">Arctium lappa</name>
    <name type="common">Greater burdock</name>
    <name type="synonym">Lappa major</name>
    <dbReference type="NCBI Taxonomy" id="4217"/>
    <lineage>
        <taxon>Eukaryota</taxon>
        <taxon>Viridiplantae</taxon>
        <taxon>Streptophyta</taxon>
        <taxon>Embryophyta</taxon>
        <taxon>Tracheophyta</taxon>
        <taxon>Spermatophyta</taxon>
        <taxon>Magnoliopsida</taxon>
        <taxon>eudicotyledons</taxon>
        <taxon>Gunneridae</taxon>
        <taxon>Pentapetalae</taxon>
        <taxon>asterids</taxon>
        <taxon>campanulids</taxon>
        <taxon>Asterales</taxon>
        <taxon>Asteraceae</taxon>
        <taxon>Carduoideae</taxon>
        <taxon>Cardueae</taxon>
        <taxon>Arctiinae</taxon>
        <taxon>Arctium</taxon>
    </lineage>
</organism>
<accession>A0ACB9FDX5</accession>
<name>A0ACB9FDX5_ARCLA</name>
<reference evidence="1 2" key="2">
    <citation type="journal article" date="2022" name="Mol. Ecol. Resour.">
        <title>The genomes of chicory, endive, great burdock and yacon provide insights into Asteraceae paleo-polyploidization history and plant inulin production.</title>
        <authorList>
            <person name="Fan W."/>
            <person name="Wang S."/>
            <person name="Wang H."/>
            <person name="Wang A."/>
            <person name="Jiang F."/>
            <person name="Liu H."/>
            <person name="Zhao H."/>
            <person name="Xu D."/>
            <person name="Zhang Y."/>
        </authorList>
    </citation>
    <scope>NUCLEOTIDE SEQUENCE [LARGE SCALE GENOMIC DNA]</scope>
    <source>
        <strain evidence="2">cv. Niubang</strain>
    </source>
</reference>
<comment type="caution">
    <text evidence="1">The sequence shown here is derived from an EMBL/GenBank/DDBJ whole genome shotgun (WGS) entry which is preliminary data.</text>
</comment>
<sequence>MEQVVDYGETSGSGKNKGKQPRTPVQDSAFFVGGGPLKKIRKHESKFVFPFYLDDHNPQSSVDLEIPTPSSENRQMISFTSDNKETDHNRLLPVGKLYRGVRQRQWGKWVGEIRLPRSRSRRWLGTFDTAVEAALAYDHEAFKLRGHKARLNFPHLFINDEKQMIPPLPSLQSISNPESLQPSLFDNTYGSEPGSSKDRVMNCFGQNESFFEYGNEPPWETMEDGVTYASQAGSFIWDNFEPSFLSP</sequence>
<keyword evidence="2" id="KW-1185">Reference proteome</keyword>
<protein>
    <submittedName>
        <fullName evidence="1">Uncharacterized protein</fullName>
    </submittedName>
</protein>
<dbReference type="Proteomes" id="UP001055879">
    <property type="component" value="Linkage Group LG01"/>
</dbReference>
<proteinExistence type="predicted"/>
<evidence type="ECO:0000313" key="1">
    <source>
        <dbReference type="EMBL" id="KAI3769252.1"/>
    </source>
</evidence>
<gene>
    <name evidence="1" type="ORF">L6452_00353</name>
</gene>
<reference evidence="2" key="1">
    <citation type="journal article" date="2022" name="Mol. Ecol. Resour.">
        <title>The genomes of chicory, endive, great burdock and yacon provide insights into Asteraceae palaeo-polyploidization history and plant inulin production.</title>
        <authorList>
            <person name="Fan W."/>
            <person name="Wang S."/>
            <person name="Wang H."/>
            <person name="Wang A."/>
            <person name="Jiang F."/>
            <person name="Liu H."/>
            <person name="Zhao H."/>
            <person name="Xu D."/>
            <person name="Zhang Y."/>
        </authorList>
    </citation>
    <scope>NUCLEOTIDE SEQUENCE [LARGE SCALE GENOMIC DNA]</scope>
    <source>
        <strain evidence="2">cv. Niubang</strain>
    </source>
</reference>
<dbReference type="EMBL" id="CM042047">
    <property type="protein sequence ID" value="KAI3769252.1"/>
    <property type="molecule type" value="Genomic_DNA"/>
</dbReference>